<feature type="region of interest" description="Disordered" evidence="1">
    <location>
        <begin position="23"/>
        <end position="42"/>
    </location>
</feature>
<dbReference type="EMBL" id="BGZK01001499">
    <property type="protein sequence ID" value="GBP81187.1"/>
    <property type="molecule type" value="Genomic_DNA"/>
</dbReference>
<gene>
    <name evidence="2" type="ORF">EVAR_31519_1</name>
</gene>
<reference evidence="2 3" key="1">
    <citation type="journal article" date="2019" name="Commun. Biol.">
        <title>The bagworm genome reveals a unique fibroin gene that provides high tensile strength.</title>
        <authorList>
            <person name="Kono N."/>
            <person name="Nakamura H."/>
            <person name="Ohtoshi R."/>
            <person name="Tomita M."/>
            <person name="Numata K."/>
            <person name="Arakawa K."/>
        </authorList>
    </citation>
    <scope>NUCLEOTIDE SEQUENCE [LARGE SCALE GENOMIC DNA]</scope>
</reference>
<comment type="caution">
    <text evidence="2">The sequence shown here is derived from an EMBL/GenBank/DDBJ whole genome shotgun (WGS) entry which is preliminary data.</text>
</comment>
<accession>A0A4C1Z3I2</accession>
<organism evidence="2 3">
    <name type="scientific">Eumeta variegata</name>
    <name type="common">Bagworm moth</name>
    <name type="synonym">Eumeta japonica</name>
    <dbReference type="NCBI Taxonomy" id="151549"/>
    <lineage>
        <taxon>Eukaryota</taxon>
        <taxon>Metazoa</taxon>
        <taxon>Ecdysozoa</taxon>
        <taxon>Arthropoda</taxon>
        <taxon>Hexapoda</taxon>
        <taxon>Insecta</taxon>
        <taxon>Pterygota</taxon>
        <taxon>Neoptera</taxon>
        <taxon>Endopterygota</taxon>
        <taxon>Lepidoptera</taxon>
        <taxon>Glossata</taxon>
        <taxon>Ditrysia</taxon>
        <taxon>Tineoidea</taxon>
        <taxon>Psychidae</taxon>
        <taxon>Oiketicinae</taxon>
        <taxon>Eumeta</taxon>
    </lineage>
</organism>
<dbReference type="Proteomes" id="UP000299102">
    <property type="component" value="Unassembled WGS sequence"/>
</dbReference>
<protein>
    <submittedName>
        <fullName evidence="2">Uncharacterized protein</fullName>
    </submittedName>
</protein>
<dbReference type="AlphaFoldDB" id="A0A4C1Z3I2"/>
<evidence type="ECO:0000313" key="2">
    <source>
        <dbReference type="EMBL" id="GBP81187.1"/>
    </source>
</evidence>
<proteinExistence type="predicted"/>
<name>A0A4C1Z3I2_EUMVA</name>
<evidence type="ECO:0000313" key="3">
    <source>
        <dbReference type="Proteomes" id="UP000299102"/>
    </source>
</evidence>
<feature type="compositionally biased region" description="Basic residues" evidence="1">
    <location>
        <begin position="31"/>
        <end position="42"/>
    </location>
</feature>
<keyword evidence="3" id="KW-1185">Reference proteome</keyword>
<sequence>MKRIPALVIMTVVRVGPTPGVHVGRAWAPRRPSRGSRRRPRRPVNDVRLELQLIYFVRIRHTRALKLAGPAGATTERKFHL</sequence>
<evidence type="ECO:0000256" key="1">
    <source>
        <dbReference type="SAM" id="MobiDB-lite"/>
    </source>
</evidence>